<dbReference type="EMBL" id="RCHS01003024">
    <property type="protein sequence ID" value="RMX44305.1"/>
    <property type="molecule type" value="Genomic_DNA"/>
</dbReference>
<evidence type="ECO:0000313" key="2">
    <source>
        <dbReference type="Proteomes" id="UP000275408"/>
    </source>
</evidence>
<protein>
    <recommendedName>
        <fullName evidence="3">LamG domain-containing protein</fullName>
    </recommendedName>
</protein>
<dbReference type="Proteomes" id="UP000275408">
    <property type="component" value="Unassembled WGS sequence"/>
</dbReference>
<keyword evidence="2" id="KW-1185">Reference proteome</keyword>
<evidence type="ECO:0000313" key="1">
    <source>
        <dbReference type="EMBL" id="RMX44305.1"/>
    </source>
</evidence>
<name>A0A3M6TSE7_POCDA</name>
<dbReference type="InterPro" id="IPR013320">
    <property type="entry name" value="ConA-like_dom_sf"/>
</dbReference>
<evidence type="ECO:0008006" key="3">
    <source>
        <dbReference type="Google" id="ProtNLM"/>
    </source>
</evidence>
<dbReference type="AlphaFoldDB" id="A0A3M6TSE7"/>
<reference evidence="1 2" key="1">
    <citation type="journal article" date="2018" name="Sci. Rep.">
        <title>Comparative analysis of the Pocillopora damicornis genome highlights role of immune system in coral evolution.</title>
        <authorList>
            <person name="Cunning R."/>
            <person name="Bay R.A."/>
            <person name="Gillette P."/>
            <person name="Baker A.C."/>
            <person name="Traylor-Knowles N."/>
        </authorList>
    </citation>
    <scope>NUCLEOTIDE SEQUENCE [LARGE SCALE GENOMIC DNA]</scope>
    <source>
        <strain evidence="1">RSMAS</strain>
        <tissue evidence="1">Whole animal</tissue>
    </source>
</reference>
<proteinExistence type="predicted"/>
<dbReference type="Gene3D" id="2.60.120.200">
    <property type="match status" value="1"/>
</dbReference>
<sequence>MTRSLESNLYNGASYQNTDGRKVLYLNGSWHSYAETPALPIRAISFSIMCWIKVLSLPSNLPVYIYSDWSEPHQFRIFIQRSYLICANLRKPSGLDRVYLCAGKIIPNEWMHVALTWSREKKEGILYIDGIIQGCWCYAINAAFSVITHDERLLCSNQSRLRKKLVS</sequence>
<dbReference type="Pfam" id="PF13385">
    <property type="entry name" value="Laminin_G_3"/>
    <property type="match status" value="1"/>
</dbReference>
<accession>A0A3M6TSE7</accession>
<organism evidence="1 2">
    <name type="scientific">Pocillopora damicornis</name>
    <name type="common">Cauliflower coral</name>
    <name type="synonym">Millepora damicornis</name>
    <dbReference type="NCBI Taxonomy" id="46731"/>
    <lineage>
        <taxon>Eukaryota</taxon>
        <taxon>Metazoa</taxon>
        <taxon>Cnidaria</taxon>
        <taxon>Anthozoa</taxon>
        <taxon>Hexacorallia</taxon>
        <taxon>Scleractinia</taxon>
        <taxon>Astrocoeniina</taxon>
        <taxon>Pocilloporidae</taxon>
        <taxon>Pocillopora</taxon>
    </lineage>
</organism>
<gene>
    <name evidence="1" type="ORF">pdam_00021528</name>
</gene>
<dbReference type="OrthoDB" id="5989954at2759"/>
<comment type="caution">
    <text evidence="1">The sequence shown here is derived from an EMBL/GenBank/DDBJ whole genome shotgun (WGS) entry which is preliminary data.</text>
</comment>
<dbReference type="SUPFAM" id="SSF49899">
    <property type="entry name" value="Concanavalin A-like lectins/glucanases"/>
    <property type="match status" value="1"/>
</dbReference>